<dbReference type="GO" id="GO:0008270">
    <property type="term" value="F:zinc ion binding"/>
    <property type="evidence" value="ECO:0007669"/>
    <property type="project" value="InterPro"/>
</dbReference>
<dbReference type="InterPro" id="IPR036864">
    <property type="entry name" value="Zn2-C6_fun-type_DNA-bd_sf"/>
</dbReference>
<dbReference type="PANTHER" id="PTHR31001:SF85">
    <property type="entry name" value="ZN(II)2CYS6 TRANSCRIPTION FACTOR (EUROFUNG)"/>
    <property type="match status" value="1"/>
</dbReference>
<dbReference type="Gene3D" id="4.10.240.10">
    <property type="entry name" value="Zn(2)-C6 fungal-type DNA-binding domain"/>
    <property type="match status" value="1"/>
</dbReference>
<evidence type="ECO:0000259" key="5">
    <source>
        <dbReference type="PROSITE" id="PS50048"/>
    </source>
</evidence>
<evidence type="ECO:0000313" key="6">
    <source>
        <dbReference type="EMBL" id="KAF1996052.1"/>
    </source>
</evidence>
<keyword evidence="7" id="KW-1185">Reference proteome</keyword>
<dbReference type="OrthoDB" id="435881at2759"/>
<keyword evidence="2" id="KW-0479">Metal-binding</keyword>
<dbReference type="Pfam" id="PF04082">
    <property type="entry name" value="Fungal_trans"/>
    <property type="match status" value="1"/>
</dbReference>
<keyword evidence="3" id="KW-0539">Nucleus</keyword>
<protein>
    <recommendedName>
        <fullName evidence="5">Zn(2)-C6 fungal-type domain-containing protein</fullName>
    </recommendedName>
</protein>
<dbReference type="SMART" id="SM00066">
    <property type="entry name" value="GAL4"/>
    <property type="match status" value="1"/>
</dbReference>
<gene>
    <name evidence="6" type="ORF">P154DRAFT_328190</name>
</gene>
<evidence type="ECO:0000256" key="3">
    <source>
        <dbReference type="ARBA" id="ARBA00023242"/>
    </source>
</evidence>
<dbReference type="Pfam" id="PF00172">
    <property type="entry name" value="Zn_clus"/>
    <property type="match status" value="1"/>
</dbReference>
<dbReference type="PROSITE" id="PS50048">
    <property type="entry name" value="ZN2_CY6_FUNGAL_2"/>
    <property type="match status" value="1"/>
</dbReference>
<evidence type="ECO:0000256" key="2">
    <source>
        <dbReference type="ARBA" id="ARBA00022723"/>
    </source>
</evidence>
<dbReference type="GO" id="GO:0000981">
    <property type="term" value="F:DNA-binding transcription factor activity, RNA polymerase II-specific"/>
    <property type="evidence" value="ECO:0007669"/>
    <property type="project" value="InterPro"/>
</dbReference>
<dbReference type="InterPro" id="IPR007219">
    <property type="entry name" value="XnlR_reg_dom"/>
</dbReference>
<name>A0A6A5W2A5_9PLEO</name>
<dbReference type="GO" id="GO:0006351">
    <property type="term" value="P:DNA-templated transcription"/>
    <property type="evidence" value="ECO:0007669"/>
    <property type="project" value="InterPro"/>
</dbReference>
<dbReference type="CDD" id="cd12148">
    <property type="entry name" value="fungal_TF_MHR"/>
    <property type="match status" value="1"/>
</dbReference>
<dbReference type="CDD" id="cd00067">
    <property type="entry name" value="GAL4"/>
    <property type="match status" value="1"/>
</dbReference>
<feature type="region of interest" description="Disordered" evidence="4">
    <location>
        <begin position="49"/>
        <end position="125"/>
    </location>
</feature>
<dbReference type="Proteomes" id="UP000799779">
    <property type="component" value="Unassembled WGS sequence"/>
</dbReference>
<dbReference type="InterPro" id="IPR050613">
    <property type="entry name" value="Sec_Metabolite_Reg"/>
</dbReference>
<reference evidence="6" key="1">
    <citation type="journal article" date="2020" name="Stud. Mycol.">
        <title>101 Dothideomycetes genomes: a test case for predicting lifestyles and emergence of pathogens.</title>
        <authorList>
            <person name="Haridas S."/>
            <person name="Albert R."/>
            <person name="Binder M."/>
            <person name="Bloem J."/>
            <person name="Labutti K."/>
            <person name="Salamov A."/>
            <person name="Andreopoulos B."/>
            <person name="Baker S."/>
            <person name="Barry K."/>
            <person name="Bills G."/>
            <person name="Bluhm B."/>
            <person name="Cannon C."/>
            <person name="Castanera R."/>
            <person name="Culley D."/>
            <person name="Daum C."/>
            <person name="Ezra D."/>
            <person name="Gonzalez J."/>
            <person name="Henrissat B."/>
            <person name="Kuo A."/>
            <person name="Liang C."/>
            <person name="Lipzen A."/>
            <person name="Lutzoni F."/>
            <person name="Magnuson J."/>
            <person name="Mondo S."/>
            <person name="Nolan M."/>
            <person name="Ohm R."/>
            <person name="Pangilinan J."/>
            <person name="Park H.-J."/>
            <person name="Ramirez L."/>
            <person name="Alfaro M."/>
            <person name="Sun H."/>
            <person name="Tritt A."/>
            <person name="Yoshinaga Y."/>
            <person name="Zwiers L.-H."/>
            <person name="Turgeon B."/>
            <person name="Goodwin S."/>
            <person name="Spatafora J."/>
            <person name="Crous P."/>
            <person name="Grigoriev I."/>
        </authorList>
    </citation>
    <scope>NUCLEOTIDE SEQUENCE</scope>
    <source>
        <strain evidence="6">CBS 123094</strain>
    </source>
</reference>
<evidence type="ECO:0000256" key="4">
    <source>
        <dbReference type="SAM" id="MobiDB-lite"/>
    </source>
</evidence>
<dbReference type="SUPFAM" id="SSF57701">
    <property type="entry name" value="Zn2/Cys6 DNA-binding domain"/>
    <property type="match status" value="1"/>
</dbReference>
<evidence type="ECO:0000256" key="1">
    <source>
        <dbReference type="ARBA" id="ARBA00004123"/>
    </source>
</evidence>
<proteinExistence type="predicted"/>
<organism evidence="6 7">
    <name type="scientific">Amniculicola lignicola CBS 123094</name>
    <dbReference type="NCBI Taxonomy" id="1392246"/>
    <lineage>
        <taxon>Eukaryota</taxon>
        <taxon>Fungi</taxon>
        <taxon>Dikarya</taxon>
        <taxon>Ascomycota</taxon>
        <taxon>Pezizomycotina</taxon>
        <taxon>Dothideomycetes</taxon>
        <taxon>Pleosporomycetidae</taxon>
        <taxon>Pleosporales</taxon>
        <taxon>Amniculicolaceae</taxon>
        <taxon>Amniculicola</taxon>
    </lineage>
</organism>
<feature type="domain" description="Zn(2)-C6 fungal-type" evidence="5">
    <location>
        <begin position="21"/>
        <end position="49"/>
    </location>
</feature>
<dbReference type="GO" id="GO:0005634">
    <property type="term" value="C:nucleus"/>
    <property type="evidence" value="ECO:0007669"/>
    <property type="project" value="UniProtKB-SubCell"/>
</dbReference>
<accession>A0A6A5W2A5</accession>
<feature type="compositionally biased region" description="Basic and acidic residues" evidence="4">
    <location>
        <begin position="68"/>
        <end position="93"/>
    </location>
</feature>
<dbReference type="GO" id="GO:0003677">
    <property type="term" value="F:DNA binding"/>
    <property type="evidence" value="ECO:0007669"/>
    <property type="project" value="InterPro"/>
</dbReference>
<dbReference type="InterPro" id="IPR001138">
    <property type="entry name" value="Zn2Cys6_DnaBD"/>
</dbReference>
<feature type="compositionally biased region" description="Low complexity" evidence="4">
    <location>
        <begin position="94"/>
        <end position="107"/>
    </location>
</feature>
<dbReference type="PROSITE" id="PS00463">
    <property type="entry name" value="ZN2_CY6_FUNGAL_1"/>
    <property type="match status" value="1"/>
</dbReference>
<sequence>MASLNEGRETPTITRRRHVLACARCRARRVKCDRAQPACSNCSKAGALCRPAQQQSGPSPTSLSSHSSTRDSHESTRLQKLEETVARLSREVDSNSPSREPSTTPSPEESEDTRAQTRGQVVHGPTTRYLGPYSWALVSESLVDITKVLGGDHSSVVDLPPTPGDHDQSSLMIDDHLHELLLSIFSHRVDPLIRLLHWPSFLQRCHIFRRASSSQVHQSPNPQFSNPYYSGASFNTSPQTVYSRSSESAYSGAIQGDSSDYTFKALLSSVYYAAIVAVIDSPNPPELGHNINAFRLAATFKKEVSIRALDCKDVNCLGSLEMLQAIVLYMSVEPTSDDLQMLWYQHGVAVRVAQGLGIHRDGSHFDFGPIEIETRRRIWAQLCILDVRFAEQLGREPSITQHDYDSILPLSIDDRDLSDIEEQDSASRRGQDVNFKTHREIEQAQEQLSPFSLMSFTLVQAEVARLMSKLLVIKYRARDATFYHNSDSSELNRRLSNIATSRAERALWISRLEHRFSTVYEFNSLDASPKQYLVAELINISIEKAKFVARMIEWKEANAVVGISHSDPEHTRLFRDAISLSGRSLALLSQYSTSPYSWYTKRLREVYTSSCLAFSLASGRSMDQQDLNSAWSVLDQLYPVDATGRLVEQGISGSALGKVLLKARVRKEPQLAGSNAHALRNQVMHSATGNIHEYTTTMAGPSTVTLPTSTEGGTFQSSGNMFEDFDALMHDPLWSSGLTGMEHPYVSWERYCSR</sequence>
<evidence type="ECO:0000313" key="7">
    <source>
        <dbReference type="Proteomes" id="UP000799779"/>
    </source>
</evidence>
<comment type="subcellular location">
    <subcellularLocation>
        <location evidence="1">Nucleus</location>
    </subcellularLocation>
</comment>
<feature type="compositionally biased region" description="Low complexity" evidence="4">
    <location>
        <begin position="56"/>
        <end position="67"/>
    </location>
</feature>
<dbReference type="PANTHER" id="PTHR31001">
    <property type="entry name" value="UNCHARACTERIZED TRANSCRIPTIONAL REGULATORY PROTEIN"/>
    <property type="match status" value="1"/>
</dbReference>
<dbReference type="EMBL" id="ML977630">
    <property type="protein sequence ID" value="KAF1996052.1"/>
    <property type="molecule type" value="Genomic_DNA"/>
</dbReference>
<dbReference type="SMART" id="SM00906">
    <property type="entry name" value="Fungal_trans"/>
    <property type="match status" value="1"/>
</dbReference>
<dbReference type="AlphaFoldDB" id="A0A6A5W2A5"/>